<dbReference type="SUPFAM" id="SSF141868">
    <property type="entry name" value="EAL domain-like"/>
    <property type="match status" value="1"/>
</dbReference>
<dbReference type="InterPro" id="IPR050706">
    <property type="entry name" value="Cyclic-di-GMP_PDE-like"/>
</dbReference>
<evidence type="ECO:0000313" key="5">
    <source>
        <dbReference type="Proteomes" id="UP000533905"/>
    </source>
</evidence>
<evidence type="ECO:0000256" key="1">
    <source>
        <dbReference type="SAM" id="MobiDB-lite"/>
    </source>
</evidence>
<dbReference type="PROSITE" id="PS50883">
    <property type="entry name" value="EAL"/>
    <property type="match status" value="1"/>
</dbReference>
<feature type="region of interest" description="Disordered" evidence="1">
    <location>
        <begin position="1"/>
        <end position="26"/>
    </location>
</feature>
<proteinExistence type="predicted"/>
<evidence type="ECO:0000313" key="4">
    <source>
        <dbReference type="EMBL" id="NNG21608.1"/>
    </source>
</evidence>
<dbReference type="AlphaFoldDB" id="A0A7Y2JVT7"/>
<sequence length="444" mass="48103">MEDQASTGRDAESRAGTRDAVDGLPDLKRHRDTLAQSWADARSAGSALSLLHLQLGRLQEIGQVFGDEIADELFGQAIVRLEASLPRDSILARFSDDTLSLILRGSAADDAAEYAEALCHLMDRPFAVAGMSFCIQVSGGLAGDTDDVVSPAALCRRANAALAQTKPGGRRVALYTNAQQRTQASRLALMGDLFGAVERDELRLYCQPKIDLRTGRIAGAETLVRWAHPRLGLIPAAQFIALAEQSGMIGRVTSWVLNATLGFLRGWQAYDDVQTLAVNLSAHDIRHPAMAQRVQNQLDAWGVRPELLQFELTESALIEDPDAALATLRRLKDCGVEIMIDDYGTGYASLSYLRQFPMDGIKIDQSFIAPILGDVEAAAIVRSTIALGHALGRKVVAEGVECRNVSNCLAQQGCDLAQGYLFSMPMPIEELPRWQAAHIKGLAV</sequence>
<dbReference type="RefSeq" id="WP_171080236.1">
    <property type="nucleotide sequence ID" value="NZ_JABAIV010000001.1"/>
</dbReference>
<dbReference type="Proteomes" id="UP000533905">
    <property type="component" value="Unassembled WGS sequence"/>
</dbReference>
<dbReference type="Gene3D" id="3.30.70.270">
    <property type="match status" value="1"/>
</dbReference>
<dbReference type="InterPro" id="IPR043128">
    <property type="entry name" value="Rev_trsase/Diguanyl_cyclase"/>
</dbReference>
<dbReference type="Pfam" id="PF00990">
    <property type="entry name" value="GGDEF"/>
    <property type="match status" value="1"/>
</dbReference>
<dbReference type="SMART" id="SM00052">
    <property type="entry name" value="EAL"/>
    <property type="match status" value="1"/>
</dbReference>
<dbReference type="InterPro" id="IPR029787">
    <property type="entry name" value="Nucleotide_cyclase"/>
</dbReference>
<feature type="domain" description="GGDEF" evidence="3">
    <location>
        <begin position="46"/>
        <end position="178"/>
    </location>
</feature>
<dbReference type="SUPFAM" id="SSF55073">
    <property type="entry name" value="Nucleotide cyclase"/>
    <property type="match status" value="1"/>
</dbReference>
<dbReference type="SMART" id="SM00267">
    <property type="entry name" value="GGDEF"/>
    <property type="match status" value="1"/>
</dbReference>
<accession>A0A7Y2JVT7</accession>
<protein>
    <submittedName>
        <fullName evidence="4">EAL domain-containing protein</fullName>
    </submittedName>
</protein>
<dbReference type="GO" id="GO:0071111">
    <property type="term" value="F:cyclic-guanylate-specific phosphodiesterase activity"/>
    <property type="evidence" value="ECO:0007669"/>
    <property type="project" value="InterPro"/>
</dbReference>
<dbReference type="Pfam" id="PF00563">
    <property type="entry name" value="EAL"/>
    <property type="match status" value="1"/>
</dbReference>
<reference evidence="4 5" key="1">
    <citation type="submission" date="2020-04" db="EMBL/GenBank/DDBJ databases">
        <title>Massilia sp. nov., a cold adapted bacteria isolated from Arctic soil.</title>
        <authorList>
            <person name="Son J."/>
            <person name="Ka J.-O."/>
        </authorList>
    </citation>
    <scope>NUCLEOTIDE SEQUENCE [LARGE SCALE GENOMIC DNA]</scope>
    <source>
        <strain evidence="4 5">ML15P13</strain>
    </source>
</reference>
<gene>
    <name evidence="4" type="ORF">HGB41_01130</name>
</gene>
<keyword evidence="5" id="KW-1185">Reference proteome</keyword>
<dbReference type="PANTHER" id="PTHR33121">
    <property type="entry name" value="CYCLIC DI-GMP PHOSPHODIESTERASE PDEF"/>
    <property type="match status" value="1"/>
</dbReference>
<feature type="compositionally biased region" description="Basic and acidic residues" evidence="1">
    <location>
        <begin position="9"/>
        <end position="26"/>
    </location>
</feature>
<comment type="caution">
    <text evidence="4">The sequence shown here is derived from an EMBL/GenBank/DDBJ whole genome shotgun (WGS) entry which is preliminary data.</text>
</comment>
<dbReference type="InterPro" id="IPR000160">
    <property type="entry name" value="GGDEF_dom"/>
</dbReference>
<dbReference type="InterPro" id="IPR001633">
    <property type="entry name" value="EAL_dom"/>
</dbReference>
<dbReference type="EMBL" id="JABAIV010000001">
    <property type="protein sequence ID" value="NNG21608.1"/>
    <property type="molecule type" value="Genomic_DNA"/>
</dbReference>
<name>A0A7Y2JVT7_9BURK</name>
<organism evidence="4 5">
    <name type="scientific">Telluria aromaticivorans</name>
    <dbReference type="NCBI Taxonomy" id="2725995"/>
    <lineage>
        <taxon>Bacteria</taxon>
        <taxon>Pseudomonadati</taxon>
        <taxon>Pseudomonadota</taxon>
        <taxon>Betaproteobacteria</taxon>
        <taxon>Burkholderiales</taxon>
        <taxon>Oxalobacteraceae</taxon>
        <taxon>Telluria group</taxon>
        <taxon>Telluria</taxon>
    </lineage>
</organism>
<evidence type="ECO:0000259" key="3">
    <source>
        <dbReference type="PROSITE" id="PS50887"/>
    </source>
</evidence>
<dbReference type="Gene3D" id="3.20.20.450">
    <property type="entry name" value="EAL domain"/>
    <property type="match status" value="1"/>
</dbReference>
<dbReference type="InterPro" id="IPR035919">
    <property type="entry name" value="EAL_sf"/>
</dbReference>
<dbReference type="CDD" id="cd01948">
    <property type="entry name" value="EAL"/>
    <property type="match status" value="1"/>
</dbReference>
<dbReference type="PROSITE" id="PS50887">
    <property type="entry name" value="GGDEF"/>
    <property type="match status" value="1"/>
</dbReference>
<dbReference type="PANTHER" id="PTHR33121:SF79">
    <property type="entry name" value="CYCLIC DI-GMP PHOSPHODIESTERASE PDED-RELATED"/>
    <property type="match status" value="1"/>
</dbReference>
<feature type="domain" description="EAL" evidence="2">
    <location>
        <begin position="186"/>
        <end position="439"/>
    </location>
</feature>
<evidence type="ECO:0000259" key="2">
    <source>
        <dbReference type="PROSITE" id="PS50883"/>
    </source>
</evidence>